<reference evidence="1" key="1">
    <citation type="journal article" date="2021" name="Antonie Van Leeuwenhoek">
        <title>Draft genome and description of Waterburya agarophytonicola gen. nov. sp. nov. (Pleurocapsales, Cyanobacteria): a seaweed symbiont.</title>
        <authorList>
            <person name="Bonthond G."/>
            <person name="Shalygin S."/>
            <person name="Bayer T."/>
            <person name="Weinberger F."/>
        </authorList>
    </citation>
    <scope>NUCLEOTIDE SEQUENCE</scope>
    <source>
        <strain evidence="1">KI4</strain>
    </source>
</reference>
<proteinExistence type="predicted"/>
<evidence type="ECO:0000313" key="1">
    <source>
        <dbReference type="EMBL" id="MCC0179012.1"/>
    </source>
</evidence>
<comment type="caution">
    <text evidence="1">The sequence shown here is derived from an EMBL/GenBank/DDBJ whole genome shotgun (WGS) entry which is preliminary data.</text>
</comment>
<gene>
    <name evidence="1" type="ORF">I4641_18755</name>
</gene>
<name>A0A964BWE2_9CYAN</name>
<sequence length="109" mass="12444">MYNQVEVIVKAIAALESHINKKKQELANFIEWIDRSSVAQKLKRGHLEILKDAVKHPGKEFTAQQIADNLGISLNTARTYLKKLAEEDLLVLSSKKKNRAVCYNFPPQR</sequence>
<accession>A0A964BWE2</accession>
<dbReference type="InterPro" id="IPR036390">
    <property type="entry name" value="WH_DNA-bd_sf"/>
</dbReference>
<keyword evidence="2" id="KW-1185">Reference proteome</keyword>
<dbReference type="EMBL" id="JADWDC010000063">
    <property type="protein sequence ID" value="MCC0179012.1"/>
    <property type="molecule type" value="Genomic_DNA"/>
</dbReference>
<dbReference type="AlphaFoldDB" id="A0A964BWE2"/>
<evidence type="ECO:0000313" key="2">
    <source>
        <dbReference type="Proteomes" id="UP000729733"/>
    </source>
</evidence>
<organism evidence="1 2">
    <name type="scientific">Waterburya agarophytonicola KI4</name>
    <dbReference type="NCBI Taxonomy" id="2874699"/>
    <lineage>
        <taxon>Bacteria</taxon>
        <taxon>Bacillati</taxon>
        <taxon>Cyanobacteriota</taxon>
        <taxon>Cyanophyceae</taxon>
        <taxon>Pleurocapsales</taxon>
        <taxon>Hyellaceae</taxon>
        <taxon>Waterburya</taxon>
        <taxon>Waterburya agarophytonicola</taxon>
    </lineage>
</organism>
<dbReference type="Proteomes" id="UP000729733">
    <property type="component" value="Unassembled WGS sequence"/>
</dbReference>
<dbReference type="SUPFAM" id="SSF46785">
    <property type="entry name" value="Winged helix' DNA-binding domain"/>
    <property type="match status" value="1"/>
</dbReference>
<protein>
    <submittedName>
        <fullName evidence="1">HTH domain-containing protein</fullName>
    </submittedName>
</protein>
<dbReference type="Gene3D" id="1.10.10.10">
    <property type="entry name" value="Winged helix-like DNA-binding domain superfamily/Winged helix DNA-binding domain"/>
    <property type="match status" value="1"/>
</dbReference>
<dbReference type="Pfam" id="PF13412">
    <property type="entry name" value="HTH_24"/>
    <property type="match status" value="1"/>
</dbReference>
<dbReference type="InterPro" id="IPR036388">
    <property type="entry name" value="WH-like_DNA-bd_sf"/>
</dbReference>